<accession>A0A9P5ASI9</accession>
<feature type="compositionally biased region" description="Basic and acidic residues" evidence="2">
    <location>
        <begin position="1"/>
        <end position="11"/>
    </location>
</feature>
<keyword evidence="4" id="KW-1185">Reference proteome</keyword>
<reference evidence="3" key="2">
    <citation type="submission" date="2020-02" db="EMBL/GenBank/DDBJ databases">
        <title>Identification and distribution of gene clusters putatively required for synthesis of sphingolipid metabolism inhibitors in phylogenetically diverse species of the filamentous fungus Fusarium.</title>
        <authorList>
            <person name="Kim H.-S."/>
            <person name="Busman M."/>
            <person name="Brown D.W."/>
            <person name="Divon H."/>
            <person name="Uhlig S."/>
            <person name="Proctor R.H."/>
        </authorList>
    </citation>
    <scope>NUCLEOTIDE SEQUENCE</scope>
    <source>
        <strain evidence="3">NRRL 25174</strain>
    </source>
</reference>
<gene>
    <name evidence="3" type="ORF">FBEOM_1859</name>
</gene>
<dbReference type="Proteomes" id="UP000730481">
    <property type="component" value="Unassembled WGS sequence"/>
</dbReference>
<name>A0A9P5ASI9_9HYPO</name>
<dbReference type="EMBL" id="PVQB02000062">
    <property type="protein sequence ID" value="KAF4344181.1"/>
    <property type="molecule type" value="Genomic_DNA"/>
</dbReference>
<feature type="region of interest" description="Disordered" evidence="2">
    <location>
        <begin position="338"/>
        <end position="378"/>
    </location>
</feature>
<feature type="coiled-coil region" evidence="1">
    <location>
        <begin position="543"/>
        <end position="570"/>
    </location>
</feature>
<feature type="region of interest" description="Disordered" evidence="2">
    <location>
        <begin position="1"/>
        <end position="22"/>
    </location>
</feature>
<keyword evidence="1" id="KW-0175">Coiled coil</keyword>
<feature type="region of interest" description="Disordered" evidence="2">
    <location>
        <begin position="439"/>
        <end position="491"/>
    </location>
</feature>
<dbReference type="AlphaFoldDB" id="A0A9P5ASI9"/>
<evidence type="ECO:0000313" key="4">
    <source>
        <dbReference type="Proteomes" id="UP000730481"/>
    </source>
</evidence>
<evidence type="ECO:0000256" key="1">
    <source>
        <dbReference type="SAM" id="Coils"/>
    </source>
</evidence>
<feature type="compositionally biased region" description="Basic and acidic residues" evidence="2">
    <location>
        <begin position="466"/>
        <end position="477"/>
    </location>
</feature>
<evidence type="ECO:0000313" key="3">
    <source>
        <dbReference type="EMBL" id="KAF4344181.1"/>
    </source>
</evidence>
<feature type="compositionally biased region" description="Basic and acidic residues" evidence="2">
    <location>
        <begin position="357"/>
        <end position="373"/>
    </location>
</feature>
<comment type="caution">
    <text evidence="3">The sequence shown here is derived from an EMBL/GenBank/DDBJ whole genome shotgun (WGS) entry which is preliminary data.</text>
</comment>
<evidence type="ECO:0000256" key="2">
    <source>
        <dbReference type="SAM" id="MobiDB-lite"/>
    </source>
</evidence>
<protein>
    <submittedName>
        <fullName evidence="3">Uncharacterized protein</fullName>
    </submittedName>
</protein>
<proteinExistence type="predicted"/>
<feature type="compositionally biased region" description="Basic and acidic residues" evidence="2">
    <location>
        <begin position="338"/>
        <end position="348"/>
    </location>
</feature>
<organism evidence="3 4">
    <name type="scientific">Fusarium beomiforme</name>
    <dbReference type="NCBI Taxonomy" id="44412"/>
    <lineage>
        <taxon>Eukaryota</taxon>
        <taxon>Fungi</taxon>
        <taxon>Dikarya</taxon>
        <taxon>Ascomycota</taxon>
        <taxon>Pezizomycotina</taxon>
        <taxon>Sordariomycetes</taxon>
        <taxon>Hypocreomycetidae</taxon>
        <taxon>Hypocreales</taxon>
        <taxon>Nectriaceae</taxon>
        <taxon>Fusarium</taxon>
        <taxon>Fusarium burgessii species complex</taxon>
    </lineage>
</organism>
<reference evidence="3" key="1">
    <citation type="journal article" date="2017" name="Mycologia">
        <title>Fusarium algeriense, sp. nov., a novel toxigenic crown rot pathogen of durum wheat from Algeria is nested in the Fusarium burgessii species complex.</title>
        <authorList>
            <person name="Laraba I."/>
            <person name="Keddad A."/>
            <person name="Boureghda H."/>
            <person name="Abdallah N."/>
            <person name="Vaughan M.M."/>
            <person name="Proctor R.H."/>
            <person name="Busman M."/>
            <person name="O'Donnell K."/>
        </authorList>
    </citation>
    <scope>NUCLEOTIDE SEQUENCE</scope>
    <source>
        <strain evidence="3">NRRL 25174</strain>
    </source>
</reference>
<sequence length="580" mass="64395">MQTLPLKEHQIGRSNGRGHIRRSNECQDQNIRKLLLESLQSGAIINEDTEKYVSGALVRSQTASEQAAEKKVHSVLGITDGNTLANIDTPRSVYGGSISSTSCQQNAEDEKLRNVLQEGIQSGALTHEDMKNYVCRYLVFSPNIPEKAAEKKIEGFLSDNGASLWDPTNEDLTRGRSGGLVSSTNSQQRLNDEKLRIVLQKGVQSETLTENDLERYVWNHLVFCPEIPEQAAEQKLEGSHSDNGASLGVTIRTGVASGGFSRPSAEERLQKLISRYVSFFPDTSDQAAKQKLQKFLSDHYNSLREDPTFGAARFGNLDNILDEGSEIVQENDGVNKADSYEHQTEHQADNIVPEKGGPAEEEKPTNVDDDSRPTKVVKSQFKSGTLTEGGVTEVKGRDYQAEQKVDNTLSMNDVPTEESITEPDGDDFKDTITAVLDNSDAKVTGLPRPGDANGRDTESGADVAGESDHGDCEDRGPESNSTAEDDPRDRQNTKCLEQHDFQRMIQDIIDRCARLGKRAEQKCEYAQRLALHSIQYQFLVKQMSIIKKNLDEHHQKIVEIENAIKESDEEPIQRHHSSTD</sequence>